<protein>
    <submittedName>
        <fullName evidence="7">Nitroreductase</fullName>
    </submittedName>
</protein>
<comment type="cofactor">
    <cofactor evidence="1">
        <name>FMN</name>
        <dbReference type="ChEBI" id="CHEBI:58210"/>
    </cofactor>
</comment>
<dbReference type="CDD" id="cd02136">
    <property type="entry name" value="PnbA_NfnB-like"/>
    <property type="match status" value="1"/>
</dbReference>
<name>A0A9D1LPA0_9FIRM</name>
<dbReference type="InterPro" id="IPR000415">
    <property type="entry name" value="Nitroreductase-like"/>
</dbReference>
<evidence type="ECO:0000259" key="6">
    <source>
        <dbReference type="Pfam" id="PF00881"/>
    </source>
</evidence>
<evidence type="ECO:0000256" key="3">
    <source>
        <dbReference type="ARBA" id="ARBA00022630"/>
    </source>
</evidence>
<evidence type="ECO:0000313" key="7">
    <source>
        <dbReference type="EMBL" id="HIU45482.1"/>
    </source>
</evidence>
<comment type="similarity">
    <text evidence="2">Belongs to the nitroreductase family.</text>
</comment>
<keyword evidence="5" id="KW-0560">Oxidoreductase</keyword>
<accession>A0A9D1LPA0</accession>
<dbReference type="Gene3D" id="3.40.109.10">
    <property type="entry name" value="NADH Oxidase"/>
    <property type="match status" value="1"/>
</dbReference>
<evidence type="ECO:0000313" key="8">
    <source>
        <dbReference type="Proteomes" id="UP000824070"/>
    </source>
</evidence>
<reference evidence="7" key="2">
    <citation type="journal article" date="2021" name="PeerJ">
        <title>Extensive microbial diversity within the chicken gut microbiome revealed by metagenomics and culture.</title>
        <authorList>
            <person name="Gilroy R."/>
            <person name="Ravi A."/>
            <person name="Getino M."/>
            <person name="Pursley I."/>
            <person name="Horton D.L."/>
            <person name="Alikhan N.F."/>
            <person name="Baker D."/>
            <person name="Gharbi K."/>
            <person name="Hall N."/>
            <person name="Watson M."/>
            <person name="Adriaenssens E.M."/>
            <person name="Foster-Nyarko E."/>
            <person name="Jarju S."/>
            <person name="Secka A."/>
            <person name="Antonio M."/>
            <person name="Oren A."/>
            <person name="Chaudhuri R.R."/>
            <person name="La Ragione R."/>
            <person name="Hildebrand F."/>
            <person name="Pallen M.J."/>
        </authorList>
    </citation>
    <scope>NUCLEOTIDE SEQUENCE</scope>
    <source>
        <strain evidence="7">ChiGjej1B1-22543</strain>
    </source>
</reference>
<evidence type="ECO:0000256" key="5">
    <source>
        <dbReference type="ARBA" id="ARBA00023002"/>
    </source>
</evidence>
<gene>
    <name evidence="7" type="ORF">IAC52_04210</name>
</gene>
<dbReference type="PANTHER" id="PTHR43673:SF2">
    <property type="entry name" value="NITROREDUCTASE"/>
    <property type="match status" value="1"/>
</dbReference>
<dbReference type="AlphaFoldDB" id="A0A9D1LPA0"/>
<proteinExistence type="inferred from homology"/>
<keyword evidence="4" id="KW-0288">FMN</keyword>
<dbReference type="PANTHER" id="PTHR43673">
    <property type="entry name" value="NAD(P)H NITROREDUCTASE YDGI-RELATED"/>
    <property type="match status" value="1"/>
</dbReference>
<evidence type="ECO:0000256" key="2">
    <source>
        <dbReference type="ARBA" id="ARBA00007118"/>
    </source>
</evidence>
<dbReference type="GO" id="GO:0016491">
    <property type="term" value="F:oxidoreductase activity"/>
    <property type="evidence" value="ECO:0007669"/>
    <property type="project" value="UniProtKB-KW"/>
</dbReference>
<reference evidence="7" key="1">
    <citation type="submission" date="2020-10" db="EMBL/GenBank/DDBJ databases">
        <authorList>
            <person name="Gilroy R."/>
        </authorList>
    </citation>
    <scope>NUCLEOTIDE SEQUENCE</scope>
    <source>
        <strain evidence="7">ChiGjej1B1-22543</strain>
    </source>
</reference>
<feature type="domain" description="Nitroreductase" evidence="6">
    <location>
        <begin position="7"/>
        <end position="153"/>
    </location>
</feature>
<dbReference type="EMBL" id="DVMV01000033">
    <property type="protein sequence ID" value="HIU45482.1"/>
    <property type="molecule type" value="Genomic_DNA"/>
</dbReference>
<evidence type="ECO:0000256" key="1">
    <source>
        <dbReference type="ARBA" id="ARBA00001917"/>
    </source>
</evidence>
<dbReference type="InterPro" id="IPR029479">
    <property type="entry name" value="Nitroreductase"/>
</dbReference>
<keyword evidence="3" id="KW-0285">Flavoprotein</keyword>
<dbReference type="Pfam" id="PF00881">
    <property type="entry name" value="Nitroreductase"/>
    <property type="match status" value="1"/>
</dbReference>
<dbReference type="Proteomes" id="UP000824070">
    <property type="component" value="Unassembled WGS sequence"/>
</dbReference>
<evidence type="ECO:0000256" key="4">
    <source>
        <dbReference type="ARBA" id="ARBA00022643"/>
    </source>
</evidence>
<comment type="caution">
    <text evidence="7">The sequence shown here is derived from an EMBL/GenBank/DDBJ whole genome shotgun (WGS) entry which is preliminary data.</text>
</comment>
<dbReference type="SUPFAM" id="SSF55469">
    <property type="entry name" value="FMN-dependent nitroreductase-like"/>
    <property type="match status" value="1"/>
</dbReference>
<organism evidence="7 8">
    <name type="scientific">Candidatus Alloenteromonas pullicola</name>
    <dbReference type="NCBI Taxonomy" id="2840784"/>
    <lineage>
        <taxon>Bacteria</taxon>
        <taxon>Bacillati</taxon>
        <taxon>Bacillota</taxon>
        <taxon>Bacillota incertae sedis</taxon>
        <taxon>Candidatus Alloenteromonas</taxon>
    </lineage>
</organism>
<sequence>MNTFDCIKARHSCRKFLPKAVEKEKLQKVVEAGLLAPTGVNSQKVHILMITNKEIRDELSRLNAKIMGREGIDPFYGAPAVALVYVDASAHTAVYDGSLCLGYMLLEATELGLGSIWIHRGKEELESEEGKAILKKLGIEGDYIGIGHCCLGYEDGEPTIREKDLTRVKYAE</sequence>